<dbReference type="Proteomes" id="UP001321475">
    <property type="component" value="Chromosome"/>
</dbReference>
<evidence type="ECO:0000313" key="2">
    <source>
        <dbReference type="EMBL" id="BDZ42884.1"/>
    </source>
</evidence>
<keyword evidence="1" id="KW-0472">Membrane</keyword>
<dbReference type="EMBL" id="AP027729">
    <property type="protein sequence ID" value="BDZ42884.1"/>
    <property type="molecule type" value="Genomic_DNA"/>
</dbReference>
<feature type="transmembrane region" description="Helical" evidence="1">
    <location>
        <begin position="60"/>
        <end position="82"/>
    </location>
</feature>
<accession>A0ABM8G469</accession>
<feature type="transmembrane region" description="Helical" evidence="1">
    <location>
        <begin position="20"/>
        <end position="40"/>
    </location>
</feature>
<organism evidence="2 3">
    <name type="scientific">Paraoerskovia sediminicola</name>
    <dbReference type="NCBI Taxonomy" id="1138587"/>
    <lineage>
        <taxon>Bacteria</taxon>
        <taxon>Bacillati</taxon>
        <taxon>Actinomycetota</taxon>
        <taxon>Actinomycetes</taxon>
        <taxon>Micrococcales</taxon>
        <taxon>Cellulomonadaceae</taxon>
        <taxon>Paraoerskovia</taxon>
    </lineage>
</organism>
<keyword evidence="1" id="KW-1133">Transmembrane helix</keyword>
<keyword evidence="1" id="KW-0812">Transmembrane</keyword>
<protein>
    <recommendedName>
        <fullName evidence="4">ABC transporter transmembrane region</fullName>
    </recommendedName>
</protein>
<reference evidence="3" key="1">
    <citation type="journal article" date="2019" name="Int. J. Syst. Evol. Microbiol.">
        <title>The Global Catalogue of Microorganisms (GCM) 10K type strain sequencing project: providing services to taxonomists for standard genome sequencing and annotation.</title>
        <authorList>
            <consortium name="The Broad Institute Genomics Platform"/>
            <consortium name="The Broad Institute Genome Sequencing Center for Infectious Disease"/>
            <person name="Wu L."/>
            <person name="Ma J."/>
        </authorList>
    </citation>
    <scope>NUCLEOTIDE SEQUENCE [LARGE SCALE GENOMIC DNA]</scope>
    <source>
        <strain evidence="3">NBRC 108565</strain>
    </source>
</reference>
<feature type="transmembrane region" description="Helical" evidence="1">
    <location>
        <begin position="194"/>
        <end position="212"/>
    </location>
</feature>
<evidence type="ECO:0000256" key="1">
    <source>
        <dbReference type="SAM" id="Phobius"/>
    </source>
</evidence>
<feature type="transmembrane region" description="Helical" evidence="1">
    <location>
        <begin position="142"/>
        <end position="160"/>
    </location>
</feature>
<sequence length="257" mass="27666">MFRDLWRAFVQLFTTGPGRAQVVALVALMASVPVAELLVIRMFSHLIVTGPETFRSDPGAVVRAAVVFFVAFGVARGVHHAVRVGRVQLFRRRFDDNAGPRSPSQESWDWALAFDLSGVLVNMVQVLAFAVVFVYLDVVTGLVGLAVTAAVMVGVSRMYARQRALQIEYVSMGSRPGAISVGQRVGRRVVTAETGSALASSGMVIVLVVVLWRAVQGEIVTADAIVFFLALRIAFGQLGALSGGMMRFARASARRGL</sequence>
<name>A0ABM8G469_9CELL</name>
<dbReference type="RefSeq" id="WP_286217280.1">
    <property type="nucleotide sequence ID" value="NZ_AP027729.1"/>
</dbReference>
<proteinExistence type="predicted"/>
<feature type="transmembrane region" description="Helical" evidence="1">
    <location>
        <begin position="224"/>
        <end position="245"/>
    </location>
</feature>
<evidence type="ECO:0008006" key="4">
    <source>
        <dbReference type="Google" id="ProtNLM"/>
    </source>
</evidence>
<gene>
    <name evidence="2" type="ORF">GCM10025865_21830</name>
</gene>
<evidence type="ECO:0000313" key="3">
    <source>
        <dbReference type="Proteomes" id="UP001321475"/>
    </source>
</evidence>
<keyword evidence="3" id="KW-1185">Reference proteome</keyword>
<feature type="transmembrane region" description="Helical" evidence="1">
    <location>
        <begin position="110"/>
        <end position="136"/>
    </location>
</feature>